<dbReference type="InterPro" id="IPR006629">
    <property type="entry name" value="LITAF"/>
</dbReference>
<comment type="similarity">
    <text evidence="4">Belongs to the CDIP1/LITAF family.</text>
</comment>
<evidence type="ECO:0000256" key="6">
    <source>
        <dbReference type="ARBA" id="ARBA00022833"/>
    </source>
</evidence>
<dbReference type="Proteomes" id="UP000663834">
    <property type="component" value="Unassembled WGS sequence"/>
</dbReference>
<dbReference type="PANTHER" id="PTHR23292:SF46">
    <property type="entry name" value="LIPOPOLYSACCHARIDE-INDUCED TUMOR NECROSIS FACTOR-ALPHA FACTOR HOMOLOG"/>
    <property type="match status" value="1"/>
</dbReference>
<protein>
    <recommendedName>
        <fullName evidence="10">LITAF domain-containing protein</fullName>
    </recommendedName>
</protein>
<organism evidence="12 15">
    <name type="scientific">Rotaria magnacalcarata</name>
    <dbReference type="NCBI Taxonomy" id="392030"/>
    <lineage>
        <taxon>Eukaryota</taxon>
        <taxon>Metazoa</taxon>
        <taxon>Spiralia</taxon>
        <taxon>Gnathifera</taxon>
        <taxon>Rotifera</taxon>
        <taxon>Eurotatoria</taxon>
        <taxon>Bdelloidea</taxon>
        <taxon>Philodinida</taxon>
        <taxon>Philodinidae</taxon>
        <taxon>Rotaria</taxon>
    </lineage>
</organism>
<evidence type="ECO:0000256" key="2">
    <source>
        <dbReference type="ARBA" id="ARBA00004481"/>
    </source>
</evidence>
<evidence type="ECO:0000256" key="4">
    <source>
        <dbReference type="ARBA" id="ARBA00005975"/>
    </source>
</evidence>
<dbReference type="AlphaFoldDB" id="A0A816A7E3"/>
<dbReference type="InterPro" id="IPR037519">
    <property type="entry name" value="LITAF_fam"/>
</dbReference>
<keyword evidence="9" id="KW-0812">Transmembrane</keyword>
<dbReference type="Proteomes" id="UP000663855">
    <property type="component" value="Unassembled WGS sequence"/>
</dbReference>
<dbReference type="EMBL" id="CAJNOW010011047">
    <property type="protein sequence ID" value="CAF1592270.1"/>
    <property type="molecule type" value="Genomic_DNA"/>
</dbReference>
<feature type="compositionally biased region" description="Polar residues" evidence="8">
    <location>
        <begin position="41"/>
        <end position="53"/>
    </location>
</feature>
<dbReference type="EMBL" id="CAJNRE010009368">
    <property type="protein sequence ID" value="CAF2081208.1"/>
    <property type="molecule type" value="Genomic_DNA"/>
</dbReference>
<proteinExistence type="inferred from homology"/>
<evidence type="ECO:0000259" key="10">
    <source>
        <dbReference type="PROSITE" id="PS51837"/>
    </source>
</evidence>
<dbReference type="GO" id="GO:0098560">
    <property type="term" value="C:cytoplasmic side of late endosome membrane"/>
    <property type="evidence" value="ECO:0007669"/>
    <property type="project" value="TreeGrafter"/>
</dbReference>
<dbReference type="Proteomes" id="UP000663824">
    <property type="component" value="Unassembled WGS sequence"/>
</dbReference>
<dbReference type="Pfam" id="PF10601">
    <property type="entry name" value="zf-LITAF-like"/>
    <property type="match status" value="1"/>
</dbReference>
<sequence>MKNTESNATTSAYTKNPRSENEHSVDETVVQQSVDPPPAYDNTSNDPAKQSQAAPPVTPQVTQIVTVMQPKLGSLPVQCTCSKCHQSIVSRTELSNGLAVWAACLVLVIVGCWLGCCLIPFCVDDLKDVTHHCPNCNTVLGIKKRF</sequence>
<keyword evidence="6" id="KW-0862">Zinc</keyword>
<dbReference type="Proteomes" id="UP000663856">
    <property type="component" value="Unassembled WGS sequence"/>
</dbReference>
<name>A0A816A7E3_9BILA</name>
<evidence type="ECO:0000256" key="3">
    <source>
        <dbReference type="ARBA" id="ARBA00004630"/>
    </source>
</evidence>
<dbReference type="GO" id="GO:0008270">
    <property type="term" value="F:zinc ion binding"/>
    <property type="evidence" value="ECO:0007669"/>
    <property type="project" value="TreeGrafter"/>
</dbReference>
<feature type="transmembrane region" description="Helical" evidence="9">
    <location>
        <begin position="98"/>
        <end position="121"/>
    </location>
</feature>
<accession>A0A816A7E3</accession>
<feature type="compositionally biased region" description="Basic and acidic residues" evidence="8">
    <location>
        <begin position="17"/>
        <end position="26"/>
    </location>
</feature>
<dbReference type="PANTHER" id="PTHR23292">
    <property type="entry name" value="LIPOPOLYSACCHARIDE-INDUCED TUMOR NECROSIS FACTOR-ALPHA FACTOR"/>
    <property type="match status" value="1"/>
</dbReference>
<gene>
    <name evidence="11" type="ORF">CJN711_LOCUS34137</name>
    <name evidence="12" type="ORF">KQP761_LOCUS21327</name>
    <name evidence="14" type="ORF">MBJ925_LOCUS18673</name>
    <name evidence="13" type="ORF">WKI299_LOCUS3957</name>
</gene>
<evidence type="ECO:0000313" key="11">
    <source>
        <dbReference type="EMBL" id="CAF1591741.1"/>
    </source>
</evidence>
<feature type="compositionally biased region" description="Polar residues" evidence="8">
    <location>
        <begin position="1"/>
        <end position="16"/>
    </location>
</feature>
<evidence type="ECO:0000256" key="9">
    <source>
        <dbReference type="SAM" id="Phobius"/>
    </source>
</evidence>
<feature type="region of interest" description="Disordered" evidence="8">
    <location>
        <begin position="1"/>
        <end position="57"/>
    </location>
</feature>
<comment type="subcellular location">
    <subcellularLocation>
        <location evidence="2">Endosome membrane</location>
        <topology evidence="2">Peripheral membrane protein</topology>
    </subcellularLocation>
    <subcellularLocation>
        <location evidence="1">Late endosome membrane</location>
    </subcellularLocation>
    <subcellularLocation>
        <location evidence="3">Lysosome membrane</location>
        <topology evidence="3">Peripheral membrane protein</topology>
        <orientation evidence="3">Cytoplasmic side</orientation>
    </subcellularLocation>
</comment>
<feature type="domain" description="LITAF" evidence="10">
    <location>
        <begin position="61"/>
        <end position="145"/>
    </location>
</feature>
<evidence type="ECO:0000313" key="13">
    <source>
        <dbReference type="EMBL" id="CAF1984553.1"/>
    </source>
</evidence>
<dbReference type="EMBL" id="CAJNRF010000864">
    <property type="protein sequence ID" value="CAF1984553.1"/>
    <property type="molecule type" value="Genomic_DNA"/>
</dbReference>
<dbReference type="PROSITE" id="PS51837">
    <property type="entry name" value="LITAF"/>
    <property type="match status" value="1"/>
</dbReference>
<keyword evidence="7 9" id="KW-0472">Membrane</keyword>
<evidence type="ECO:0000313" key="14">
    <source>
        <dbReference type="EMBL" id="CAF2081208.1"/>
    </source>
</evidence>
<evidence type="ECO:0000313" key="15">
    <source>
        <dbReference type="Proteomes" id="UP000663834"/>
    </source>
</evidence>
<keyword evidence="5" id="KW-0479">Metal-binding</keyword>
<dbReference type="SMART" id="SM00714">
    <property type="entry name" value="LITAF"/>
    <property type="match status" value="1"/>
</dbReference>
<evidence type="ECO:0000256" key="1">
    <source>
        <dbReference type="ARBA" id="ARBA00004414"/>
    </source>
</evidence>
<dbReference type="EMBL" id="CAJNOV010016498">
    <property type="protein sequence ID" value="CAF1591741.1"/>
    <property type="molecule type" value="Genomic_DNA"/>
</dbReference>
<evidence type="ECO:0000256" key="5">
    <source>
        <dbReference type="ARBA" id="ARBA00022723"/>
    </source>
</evidence>
<keyword evidence="9" id="KW-1133">Transmembrane helix</keyword>
<reference evidence="12" key="1">
    <citation type="submission" date="2021-02" db="EMBL/GenBank/DDBJ databases">
        <authorList>
            <person name="Nowell W R."/>
        </authorList>
    </citation>
    <scope>NUCLEOTIDE SEQUENCE</scope>
</reference>
<evidence type="ECO:0000313" key="12">
    <source>
        <dbReference type="EMBL" id="CAF1592270.1"/>
    </source>
</evidence>
<evidence type="ECO:0000256" key="7">
    <source>
        <dbReference type="ARBA" id="ARBA00023136"/>
    </source>
</evidence>
<dbReference type="GO" id="GO:0005634">
    <property type="term" value="C:nucleus"/>
    <property type="evidence" value="ECO:0007669"/>
    <property type="project" value="TreeGrafter"/>
</dbReference>
<dbReference type="OrthoDB" id="4713066at2759"/>
<dbReference type="GO" id="GO:0098574">
    <property type="term" value="C:cytoplasmic side of lysosomal membrane"/>
    <property type="evidence" value="ECO:0007669"/>
    <property type="project" value="TreeGrafter"/>
</dbReference>
<comment type="caution">
    <text evidence="12">The sequence shown here is derived from an EMBL/GenBank/DDBJ whole genome shotgun (WGS) entry which is preliminary data.</text>
</comment>
<evidence type="ECO:0000256" key="8">
    <source>
        <dbReference type="SAM" id="MobiDB-lite"/>
    </source>
</evidence>